<feature type="domain" description="Replication-associated protein ORF2/G2P" evidence="2">
    <location>
        <begin position="66"/>
        <end position="167"/>
    </location>
</feature>
<name>A0A2X3A6P5_CLOPF</name>
<sequence>MIYREKKIYSGNMLEIEIYPITLQERKQSRRKKEKESVPKQRNLNEKNAKKHLARLINTNFTDKDLTVTLSYDNEHRPKSEEEASKDVRNFIRRIKRYLKKYKKPDLKYIAVVEYAENIKIHHHIVLSGDIDREKLEELWGKGWANSHRLKANEFGYEELAKYIAKDPKGRKRWSQSKNLKKPVVRVNDFKYSRRKIREIKTTQGEKAYFEKMFKGYTYRDFKYIENEINACTYITIKMQKINGRN</sequence>
<dbReference type="Pfam" id="PF23343">
    <property type="entry name" value="REP_ORF2-G2P"/>
    <property type="match status" value="1"/>
</dbReference>
<dbReference type="Proteomes" id="UP000249986">
    <property type="component" value="Unassembled WGS sequence"/>
</dbReference>
<dbReference type="EMBL" id="UAWG01000001">
    <property type="protein sequence ID" value="SQB57809.1"/>
    <property type="molecule type" value="Genomic_DNA"/>
</dbReference>
<dbReference type="AlphaFoldDB" id="A0A2X3A6P5"/>
<organism evidence="3 4">
    <name type="scientific">Clostridium perfringens</name>
    <dbReference type="NCBI Taxonomy" id="1502"/>
    <lineage>
        <taxon>Bacteria</taxon>
        <taxon>Bacillati</taxon>
        <taxon>Bacillota</taxon>
        <taxon>Clostridia</taxon>
        <taxon>Eubacteriales</taxon>
        <taxon>Clostridiaceae</taxon>
        <taxon>Clostridium</taxon>
    </lineage>
</organism>
<protein>
    <recommendedName>
        <fullName evidence="2">Replication-associated protein ORF2/G2P domain-containing protein</fullName>
    </recommendedName>
</protein>
<accession>A0A2X3A6P5</accession>
<gene>
    <name evidence="3" type="ORF">NCTC10719_00403</name>
</gene>
<dbReference type="RefSeq" id="WP_111925968.1">
    <property type="nucleotide sequence ID" value="NZ_CATNYB010000001.1"/>
</dbReference>
<feature type="compositionally biased region" description="Basic and acidic residues" evidence="1">
    <location>
        <begin position="34"/>
        <end position="48"/>
    </location>
</feature>
<evidence type="ECO:0000313" key="4">
    <source>
        <dbReference type="Proteomes" id="UP000249986"/>
    </source>
</evidence>
<feature type="region of interest" description="Disordered" evidence="1">
    <location>
        <begin position="26"/>
        <end position="49"/>
    </location>
</feature>
<evidence type="ECO:0000256" key="1">
    <source>
        <dbReference type="SAM" id="MobiDB-lite"/>
    </source>
</evidence>
<evidence type="ECO:0000259" key="2">
    <source>
        <dbReference type="Pfam" id="PF23343"/>
    </source>
</evidence>
<reference evidence="3 4" key="1">
    <citation type="submission" date="2018-06" db="EMBL/GenBank/DDBJ databases">
        <authorList>
            <consortium name="Pathogen Informatics"/>
            <person name="Doyle S."/>
        </authorList>
    </citation>
    <scope>NUCLEOTIDE SEQUENCE [LARGE SCALE GENOMIC DNA]</scope>
    <source>
        <strain evidence="3 4">NCTC10719</strain>
    </source>
</reference>
<evidence type="ECO:0000313" key="3">
    <source>
        <dbReference type="EMBL" id="SQB57809.1"/>
    </source>
</evidence>
<dbReference type="InterPro" id="IPR056906">
    <property type="entry name" value="ORF2/G2P_dom"/>
</dbReference>
<proteinExistence type="predicted"/>